<proteinExistence type="predicted"/>
<evidence type="ECO:0000256" key="6">
    <source>
        <dbReference type="ARBA" id="ARBA00023136"/>
    </source>
</evidence>
<evidence type="ECO:0000256" key="4">
    <source>
        <dbReference type="ARBA" id="ARBA00022692"/>
    </source>
</evidence>
<keyword evidence="4" id="KW-0812">Transmembrane</keyword>
<evidence type="ECO:0000313" key="10">
    <source>
        <dbReference type="EMBL" id="SPY09107.1"/>
    </source>
</evidence>
<accession>A0A2X1UPT0</accession>
<feature type="domain" description="Trimeric autotransporter adhesin YadA-like C-terminal membrane anchor" evidence="9">
    <location>
        <begin position="541"/>
        <end position="601"/>
    </location>
</feature>
<keyword evidence="7" id="KW-0998">Cell outer membrane</keyword>
<dbReference type="InterPro" id="IPR005594">
    <property type="entry name" value="YadA_C"/>
</dbReference>
<dbReference type="RefSeq" id="WP_113062933.1">
    <property type="nucleotide sequence ID" value="NZ_UATH01000001.1"/>
</dbReference>
<organism evidence="10 11">
    <name type="scientific">Oligella urethralis</name>
    <dbReference type="NCBI Taxonomy" id="90245"/>
    <lineage>
        <taxon>Bacteria</taxon>
        <taxon>Pseudomonadati</taxon>
        <taxon>Pseudomonadota</taxon>
        <taxon>Betaproteobacteria</taxon>
        <taxon>Burkholderiales</taxon>
        <taxon>Alcaligenaceae</taxon>
        <taxon>Oligella</taxon>
    </lineage>
</organism>
<keyword evidence="5 8" id="KW-0732">Signal</keyword>
<gene>
    <name evidence="10" type="ORF">NCTC11009_02360</name>
</gene>
<feature type="signal peptide" evidence="8">
    <location>
        <begin position="1"/>
        <end position="27"/>
    </location>
</feature>
<dbReference type="Gene3D" id="1.20.5.170">
    <property type="match status" value="1"/>
</dbReference>
<evidence type="ECO:0000256" key="2">
    <source>
        <dbReference type="ARBA" id="ARBA00004442"/>
    </source>
</evidence>
<evidence type="ECO:0000313" key="11">
    <source>
        <dbReference type="Proteomes" id="UP000250242"/>
    </source>
</evidence>
<dbReference type="Proteomes" id="UP000250242">
    <property type="component" value="Unassembled WGS sequence"/>
</dbReference>
<dbReference type="SUPFAM" id="SSF54523">
    <property type="entry name" value="Pili subunits"/>
    <property type="match status" value="1"/>
</dbReference>
<dbReference type="Gene3D" id="3.30.1300.30">
    <property type="entry name" value="GSPII I/J protein-like"/>
    <property type="match status" value="1"/>
</dbReference>
<reference evidence="10 11" key="1">
    <citation type="submission" date="2018-06" db="EMBL/GenBank/DDBJ databases">
        <authorList>
            <consortium name="Pathogen Informatics"/>
            <person name="Doyle S."/>
        </authorList>
    </citation>
    <scope>NUCLEOTIDE SEQUENCE [LARGE SCALE GENOMIC DNA]</scope>
    <source>
        <strain evidence="10 11">NCTC11009</strain>
    </source>
</reference>
<keyword evidence="3" id="KW-1134">Transmembrane beta strand</keyword>
<evidence type="ECO:0000256" key="3">
    <source>
        <dbReference type="ARBA" id="ARBA00022452"/>
    </source>
</evidence>
<evidence type="ECO:0000256" key="1">
    <source>
        <dbReference type="ARBA" id="ARBA00004241"/>
    </source>
</evidence>
<evidence type="ECO:0000256" key="8">
    <source>
        <dbReference type="SAM" id="SignalP"/>
    </source>
</evidence>
<sequence>MKQQNNKLKLKLSILALASICSNQAYSNPWGNVGYNKDSGQFYYVTVREAGQAGNDEYTYHPIFKLSDLTDNTEIAKKADKTYVDAQNVAQDSRLSAIETKNTAQDNRLTAVEEKNKSQDAEIAKKADKTYVDAQNAAQDSRLSAIETKNTAQDNRLTAVEEKNKSQDAEIAKKADKTYVDAQNVAQDSRLSAIETKNTAQDNRLTAVEEKNKSQDAEIAKKADKTYVDAQNAAQDSRLSAIETKNTTQDNRLDGHDQAIARIDAKDAEQDNRIFANETTIAKGLNFAGDTGKFNRQLGDKVTIKGDKNISTVANGGVINLNLSDNPVFDGVVTVGKGITVLSSAKIDMGGNIIGNVGKGAITSGSKDAVTGGQVFDLASDVAKNFGAGVTVTKEGRLTAPSIQVTDVKTGKTITHNNMGSAFEHVNANQVVHTARLDGLDTKTDYTANSVASIIGGDSKALSNGIITAPNIQVTDAKTGQIHTHNDITSALEHVDANQVEHTARLDGLDRKTANLSASLNTTKKQAFAGTASALAVASLPQAWKPEQTGLTLGTAVYRGQTGYALGISRMSSTGRTVLKAALTADSRGGVGASVGAFLSFD</sequence>
<protein>
    <submittedName>
        <fullName evidence="10">YadA-like C-terminal region</fullName>
    </submittedName>
</protein>
<dbReference type="EMBL" id="UATH01000001">
    <property type="protein sequence ID" value="SPY09107.1"/>
    <property type="molecule type" value="Genomic_DNA"/>
</dbReference>
<dbReference type="Pfam" id="PF03895">
    <property type="entry name" value="YadA_anchor"/>
    <property type="match status" value="1"/>
</dbReference>
<dbReference type="InterPro" id="IPR045584">
    <property type="entry name" value="Pilin-like"/>
</dbReference>
<name>A0A2X1UPT0_9BURK</name>
<evidence type="ECO:0000256" key="7">
    <source>
        <dbReference type="ARBA" id="ARBA00023237"/>
    </source>
</evidence>
<evidence type="ECO:0000259" key="9">
    <source>
        <dbReference type="Pfam" id="PF03895"/>
    </source>
</evidence>
<dbReference type="AlphaFoldDB" id="A0A2X1UPT0"/>
<comment type="subcellular location">
    <subcellularLocation>
        <location evidence="2">Cell outer membrane</location>
    </subcellularLocation>
    <subcellularLocation>
        <location evidence="1">Cell surface</location>
    </subcellularLocation>
</comment>
<keyword evidence="6" id="KW-0472">Membrane</keyword>
<dbReference type="GO" id="GO:0009986">
    <property type="term" value="C:cell surface"/>
    <property type="evidence" value="ECO:0007669"/>
    <property type="project" value="UniProtKB-SubCell"/>
</dbReference>
<dbReference type="GO" id="GO:0009279">
    <property type="term" value="C:cell outer membrane"/>
    <property type="evidence" value="ECO:0007669"/>
    <property type="project" value="UniProtKB-SubCell"/>
</dbReference>
<feature type="chain" id="PRO_5016062890" evidence="8">
    <location>
        <begin position="28"/>
        <end position="602"/>
    </location>
</feature>
<evidence type="ECO:0000256" key="5">
    <source>
        <dbReference type="ARBA" id="ARBA00022729"/>
    </source>
</evidence>